<keyword evidence="2" id="KW-1185">Reference proteome</keyword>
<organism evidence="1 2">
    <name type="scientific">Rhodovastum atsumiense</name>
    <dbReference type="NCBI Taxonomy" id="504468"/>
    <lineage>
        <taxon>Bacteria</taxon>
        <taxon>Pseudomonadati</taxon>
        <taxon>Pseudomonadota</taxon>
        <taxon>Alphaproteobacteria</taxon>
        <taxon>Acetobacterales</taxon>
        <taxon>Acetobacteraceae</taxon>
        <taxon>Rhodovastum</taxon>
    </lineage>
</organism>
<dbReference type="RefSeq" id="WP_150044687.1">
    <property type="nucleotide sequence ID" value="NZ_OW485601.1"/>
</dbReference>
<proteinExistence type="predicted"/>
<name>A0A5M6IMV5_9PROT</name>
<dbReference type="EMBL" id="VWPK01000065">
    <property type="protein sequence ID" value="KAA5608878.1"/>
    <property type="molecule type" value="Genomic_DNA"/>
</dbReference>
<evidence type="ECO:0000313" key="2">
    <source>
        <dbReference type="Proteomes" id="UP000325255"/>
    </source>
</evidence>
<dbReference type="Proteomes" id="UP000325255">
    <property type="component" value="Unassembled WGS sequence"/>
</dbReference>
<evidence type="ECO:0000313" key="1">
    <source>
        <dbReference type="EMBL" id="KAA5608878.1"/>
    </source>
</evidence>
<gene>
    <name evidence="1" type="ORF">F1189_26830</name>
</gene>
<sequence>MKQADIMSCGIHWLISNVFFVPVGKDAVTGNNKPPAIAAGQPGAPAEAVPGVAEILATAKAHRMAHIVWRNPTFAEFSAALAAGEQSGDGLRALLTATDITVWWSHTLLHQHYVKTIGADGVRLWLKPALVLVSEETICKIDQFPWISMETATDPVPASVARRTAVFLAIQNDPRLRALYPTGFRTGWYIPADHRGDHLPDWQGQRIRPAAARTAVPAD</sequence>
<comment type="caution">
    <text evidence="1">The sequence shown here is derived from an EMBL/GenBank/DDBJ whole genome shotgun (WGS) entry which is preliminary data.</text>
</comment>
<dbReference type="AlphaFoldDB" id="A0A5M6IMV5"/>
<reference evidence="1 2" key="1">
    <citation type="submission" date="2019-09" db="EMBL/GenBank/DDBJ databases">
        <title>Genome sequence of Rhodovastum atsumiense, a diverse member of the Acetobacteraceae family of non-sulfur purple photosynthetic bacteria.</title>
        <authorList>
            <person name="Meyer T."/>
            <person name="Kyndt J."/>
        </authorList>
    </citation>
    <scope>NUCLEOTIDE SEQUENCE [LARGE SCALE GENOMIC DNA]</scope>
    <source>
        <strain evidence="1 2">DSM 21279</strain>
    </source>
</reference>
<protein>
    <submittedName>
        <fullName evidence="1">Uncharacterized protein</fullName>
    </submittedName>
</protein>
<accession>A0A5M6IMV5</accession>